<keyword evidence="4" id="KW-1185">Reference proteome</keyword>
<keyword evidence="1" id="KW-1133">Transmembrane helix</keyword>
<proteinExistence type="predicted"/>
<dbReference type="InterPro" id="IPR021869">
    <property type="entry name" value="RNase_Zc3h12_NYN"/>
</dbReference>
<dbReference type="EMBL" id="JAHVJA010000006">
    <property type="protein sequence ID" value="MBY6140656.1"/>
    <property type="molecule type" value="Genomic_DNA"/>
</dbReference>
<dbReference type="Pfam" id="PF11977">
    <property type="entry name" value="RNase_Zc3h12a"/>
    <property type="match status" value="1"/>
</dbReference>
<comment type="caution">
    <text evidence="3">The sequence shown here is derived from an EMBL/GenBank/DDBJ whole genome shotgun (WGS) entry which is preliminary data.</text>
</comment>
<dbReference type="RefSeq" id="WP_222508862.1">
    <property type="nucleotide sequence ID" value="NZ_JAHVJA010000006.1"/>
</dbReference>
<name>A0ABS7NHH3_9RHOB</name>
<reference evidence="3 4" key="1">
    <citation type="submission" date="2021-06" db="EMBL/GenBank/DDBJ databases">
        <title>50 bacteria genomes isolated from Dapeng, Shenzhen, China.</title>
        <authorList>
            <person name="Zheng W."/>
            <person name="Yu S."/>
            <person name="Huang Y."/>
        </authorList>
    </citation>
    <scope>NUCLEOTIDE SEQUENCE [LARGE SCALE GENOMIC DNA]</scope>
    <source>
        <strain evidence="3 4">DP1N14-2</strain>
    </source>
</reference>
<keyword evidence="1" id="KW-0812">Transmembrane</keyword>
<evidence type="ECO:0000313" key="3">
    <source>
        <dbReference type="EMBL" id="MBY6140656.1"/>
    </source>
</evidence>
<feature type="domain" description="RNase NYN" evidence="2">
    <location>
        <begin position="29"/>
        <end position="135"/>
    </location>
</feature>
<feature type="transmembrane region" description="Helical" evidence="1">
    <location>
        <begin position="6"/>
        <end position="22"/>
    </location>
</feature>
<protein>
    <recommendedName>
        <fullName evidence="2">RNase NYN domain-containing protein</fullName>
    </recommendedName>
</protein>
<sequence length="165" mass="18693">MLESFLFFFFLFAGLLYILLRLRNRRRSSRPAVIDGSNLLYWRDNSLSLDPVREAVQLLKAAGYRPYVIFDANAGYLVENRYLNGWNFAKRLGLSVSQTLVAPRGQPADPLILAFARDSGGIVISRDRFRDWAEAFPAETAPGRVVSGGYRGGRFQLNLERLSKT</sequence>
<keyword evidence="1" id="KW-0472">Membrane</keyword>
<organism evidence="3 4">
    <name type="scientific">Leisingera daeponensis</name>
    <dbReference type="NCBI Taxonomy" id="405746"/>
    <lineage>
        <taxon>Bacteria</taxon>
        <taxon>Pseudomonadati</taxon>
        <taxon>Pseudomonadota</taxon>
        <taxon>Alphaproteobacteria</taxon>
        <taxon>Rhodobacterales</taxon>
        <taxon>Roseobacteraceae</taxon>
        <taxon>Leisingera</taxon>
    </lineage>
</organism>
<evidence type="ECO:0000313" key="4">
    <source>
        <dbReference type="Proteomes" id="UP000766629"/>
    </source>
</evidence>
<dbReference type="Proteomes" id="UP000766629">
    <property type="component" value="Unassembled WGS sequence"/>
</dbReference>
<gene>
    <name evidence="3" type="ORF">KUV26_14520</name>
</gene>
<evidence type="ECO:0000256" key="1">
    <source>
        <dbReference type="SAM" id="Phobius"/>
    </source>
</evidence>
<evidence type="ECO:0000259" key="2">
    <source>
        <dbReference type="Pfam" id="PF11977"/>
    </source>
</evidence>
<dbReference type="Gene3D" id="3.40.50.11980">
    <property type="match status" value="1"/>
</dbReference>
<accession>A0ABS7NHH3</accession>